<dbReference type="Pfam" id="PF08220">
    <property type="entry name" value="HTH_DeoR"/>
    <property type="match status" value="1"/>
</dbReference>
<dbReference type="InterPro" id="IPR014036">
    <property type="entry name" value="DeoR-like_C"/>
</dbReference>
<accession>A0ABU7U558</accession>
<dbReference type="SMART" id="SM00420">
    <property type="entry name" value="HTH_DEOR"/>
    <property type="match status" value="1"/>
</dbReference>
<sequence length="271" mass="29942">MSDNNGTLLFDTQTTSLKRRNLKSRQQRILDLLFEHGSMSIESLADNFGVSRMTIHRDAHNLADKGLIDKNHGGVSLKNRARTEKNIAYRQHRAADLKREIIREAVSMVKPGDVIMLDDSTTVAEMLPLLPSLAPLTIITNALGVMQAMAPFPGIKLICLGGEYNGARNAFFGLVCEQATRALRANTFFVSTSIIADGTAYQNDQDVVKVKRTMMDIADRCVLLADSTKFRAGGLHRLAQLQEFDAILTDKQVDPERLAEIRELGAVVTVC</sequence>
<dbReference type="PRINTS" id="PR00037">
    <property type="entry name" value="HTHLACR"/>
</dbReference>
<evidence type="ECO:0000313" key="4">
    <source>
        <dbReference type="EMBL" id="MEE8659009.1"/>
    </source>
</evidence>
<dbReference type="Proteomes" id="UP001312908">
    <property type="component" value="Unassembled WGS sequence"/>
</dbReference>
<evidence type="ECO:0000256" key="1">
    <source>
        <dbReference type="ARBA" id="ARBA00023015"/>
    </source>
</evidence>
<dbReference type="PANTHER" id="PTHR30363">
    <property type="entry name" value="HTH-TYPE TRANSCRIPTIONAL REGULATOR SRLR-RELATED"/>
    <property type="match status" value="1"/>
</dbReference>
<evidence type="ECO:0000256" key="2">
    <source>
        <dbReference type="ARBA" id="ARBA00023163"/>
    </source>
</evidence>
<keyword evidence="5" id="KW-1185">Reference proteome</keyword>
<dbReference type="PROSITE" id="PS51000">
    <property type="entry name" value="HTH_DEOR_2"/>
    <property type="match status" value="1"/>
</dbReference>
<proteinExistence type="predicted"/>
<dbReference type="InterPro" id="IPR036390">
    <property type="entry name" value="WH_DNA-bd_sf"/>
</dbReference>
<dbReference type="InterPro" id="IPR036388">
    <property type="entry name" value="WH-like_DNA-bd_sf"/>
</dbReference>
<protein>
    <submittedName>
        <fullName evidence="4">Glucitol operon repressor</fullName>
    </submittedName>
</protein>
<dbReference type="InterPro" id="IPR050313">
    <property type="entry name" value="Carb_Metab_HTH_regulators"/>
</dbReference>
<dbReference type="Gene3D" id="1.10.10.10">
    <property type="entry name" value="Winged helix-like DNA-binding domain superfamily/Winged helix DNA-binding domain"/>
    <property type="match status" value="1"/>
</dbReference>
<dbReference type="SUPFAM" id="SSF100950">
    <property type="entry name" value="NagB/RpiA/CoA transferase-like"/>
    <property type="match status" value="1"/>
</dbReference>
<dbReference type="InterPro" id="IPR037171">
    <property type="entry name" value="NagB/RpiA_transferase-like"/>
</dbReference>
<dbReference type="InterPro" id="IPR001034">
    <property type="entry name" value="DeoR_HTH"/>
</dbReference>
<reference evidence="4 5" key="1">
    <citation type="submission" date="2023-10" db="EMBL/GenBank/DDBJ databases">
        <title>Sorlinia euscelidii gen. nov., sp. nov., an acetic acid bacteria isolated from the gut of Euscelidius variegatus emitter.</title>
        <authorList>
            <person name="Michoud G."/>
            <person name="Marasco R."/>
            <person name="Seferji K."/>
            <person name="Gonella E."/>
            <person name="Garuglieri E."/>
            <person name="Alma A."/>
            <person name="Mapelli F."/>
            <person name="Borin S."/>
            <person name="Daffonchio D."/>
            <person name="Crotti E."/>
        </authorList>
    </citation>
    <scope>NUCLEOTIDE SEQUENCE [LARGE SCALE GENOMIC DNA]</scope>
    <source>
        <strain evidence="4 5">EV16P</strain>
    </source>
</reference>
<organism evidence="4 5">
    <name type="scientific">Sorlinia euscelidii</name>
    <dbReference type="NCBI Taxonomy" id="3081148"/>
    <lineage>
        <taxon>Bacteria</taxon>
        <taxon>Pseudomonadati</taxon>
        <taxon>Pseudomonadota</taxon>
        <taxon>Alphaproteobacteria</taxon>
        <taxon>Acetobacterales</taxon>
        <taxon>Acetobacteraceae</taxon>
        <taxon>Sorlinia</taxon>
    </lineage>
</organism>
<gene>
    <name evidence="4" type="ORF">DOFOFD_08290</name>
</gene>
<dbReference type="Pfam" id="PF00455">
    <property type="entry name" value="DeoRC"/>
    <property type="match status" value="1"/>
</dbReference>
<dbReference type="SUPFAM" id="SSF46785">
    <property type="entry name" value="Winged helix' DNA-binding domain"/>
    <property type="match status" value="1"/>
</dbReference>
<dbReference type="EMBL" id="JAWJZY010000003">
    <property type="protein sequence ID" value="MEE8659009.1"/>
    <property type="molecule type" value="Genomic_DNA"/>
</dbReference>
<dbReference type="RefSeq" id="WP_394819878.1">
    <property type="nucleotide sequence ID" value="NZ_JAWJZY010000003.1"/>
</dbReference>
<comment type="caution">
    <text evidence="4">The sequence shown here is derived from an EMBL/GenBank/DDBJ whole genome shotgun (WGS) entry which is preliminary data.</text>
</comment>
<evidence type="ECO:0000259" key="3">
    <source>
        <dbReference type="PROSITE" id="PS51000"/>
    </source>
</evidence>
<keyword evidence="1" id="KW-0805">Transcription regulation</keyword>
<keyword evidence="2" id="KW-0804">Transcription</keyword>
<name>A0ABU7U558_9PROT</name>
<evidence type="ECO:0000313" key="5">
    <source>
        <dbReference type="Proteomes" id="UP001312908"/>
    </source>
</evidence>
<dbReference type="PANTHER" id="PTHR30363:SF8">
    <property type="entry name" value="DEOXYRIBOSE OPERON REPRESSOR"/>
    <property type="match status" value="1"/>
</dbReference>
<feature type="domain" description="HTH deoR-type" evidence="3">
    <location>
        <begin position="22"/>
        <end position="77"/>
    </location>
</feature>
<dbReference type="SMART" id="SM01134">
    <property type="entry name" value="DeoRC"/>
    <property type="match status" value="1"/>
</dbReference>